<proteinExistence type="predicted"/>
<dbReference type="PANTHER" id="PTHR47260">
    <property type="entry name" value="UPF0644 PROTEIN PB2B4.06"/>
    <property type="match status" value="1"/>
</dbReference>
<evidence type="ECO:0000259" key="1">
    <source>
        <dbReference type="Pfam" id="PF03061"/>
    </source>
</evidence>
<dbReference type="EMBL" id="ML987203">
    <property type="protein sequence ID" value="KAF2244420.1"/>
    <property type="molecule type" value="Genomic_DNA"/>
</dbReference>
<dbReference type="Pfam" id="PF03061">
    <property type="entry name" value="4HBT"/>
    <property type="match status" value="1"/>
</dbReference>
<protein>
    <recommendedName>
        <fullName evidence="1">Thioesterase domain-containing protein</fullName>
    </recommendedName>
</protein>
<feature type="domain" description="Thioesterase" evidence="1">
    <location>
        <begin position="92"/>
        <end position="180"/>
    </location>
</feature>
<accession>A0A6A6I487</accession>
<dbReference type="RefSeq" id="XP_033679424.1">
    <property type="nucleotide sequence ID" value="XM_033824103.1"/>
</dbReference>
<name>A0A6A6I487_9PLEO</name>
<dbReference type="InterPro" id="IPR029069">
    <property type="entry name" value="HotDog_dom_sf"/>
</dbReference>
<dbReference type="CDD" id="cd03443">
    <property type="entry name" value="PaaI_thioesterase"/>
    <property type="match status" value="1"/>
</dbReference>
<dbReference type="OrthoDB" id="506431at2759"/>
<dbReference type="AlphaFoldDB" id="A0A6A6I487"/>
<organism evidence="2 3">
    <name type="scientific">Trematosphaeria pertusa</name>
    <dbReference type="NCBI Taxonomy" id="390896"/>
    <lineage>
        <taxon>Eukaryota</taxon>
        <taxon>Fungi</taxon>
        <taxon>Dikarya</taxon>
        <taxon>Ascomycota</taxon>
        <taxon>Pezizomycotina</taxon>
        <taxon>Dothideomycetes</taxon>
        <taxon>Pleosporomycetidae</taxon>
        <taxon>Pleosporales</taxon>
        <taxon>Massarineae</taxon>
        <taxon>Trematosphaeriaceae</taxon>
        <taxon>Trematosphaeria</taxon>
    </lineage>
</organism>
<dbReference type="PANTHER" id="PTHR47260:SF3">
    <property type="entry name" value="THIOESTERASE FAMILY PROTEIN (AFU_ORTHOLOGUE AFUA_7G03960)"/>
    <property type="match status" value="1"/>
</dbReference>
<dbReference type="SUPFAM" id="SSF54637">
    <property type="entry name" value="Thioesterase/thiol ester dehydrase-isomerase"/>
    <property type="match status" value="1"/>
</dbReference>
<dbReference type="GeneID" id="54577433"/>
<evidence type="ECO:0000313" key="3">
    <source>
        <dbReference type="Proteomes" id="UP000800094"/>
    </source>
</evidence>
<gene>
    <name evidence="2" type="ORF">BU26DRAFT_434962</name>
</gene>
<evidence type="ECO:0000313" key="2">
    <source>
        <dbReference type="EMBL" id="KAF2244420.1"/>
    </source>
</evidence>
<dbReference type="InterPro" id="IPR006683">
    <property type="entry name" value="Thioestr_dom"/>
</dbReference>
<dbReference type="InterPro" id="IPR052061">
    <property type="entry name" value="PTE-AB_protein"/>
</dbReference>
<dbReference type="Gene3D" id="3.10.129.10">
    <property type="entry name" value="Hotdog Thioesterase"/>
    <property type="match status" value="1"/>
</dbReference>
<reference evidence="2" key="1">
    <citation type="journal article" date="2020" name="Stud. Mycol.">
        <title>101 Dothideomycetes genomes: a test case for predicting lifestyles and emergence of pathogens.</title>
        <authorList>
            <person name="Haridas S."/>
            <person name="Albert R."/>
            <person name="Binder M."/>
            <person name="Bloem J."/>
            <person name="Labutti K."/>
            <person name="Salamov A."/>
            <person name="Andreopoulos B."/>
            <person name="Baker S."/>
            <person name="Barry K."/>
            <person name="Bills G."/>
            <person name="Bluhm B."/>
            <person name="Cannon C."/>
            <person name="Castanera R."/>
            <person name="Culley D."/>
            <person name="Daum C."/>
            <person name="Ezra D."/>
            <person name="Gonzalez J."/>
            <person name="Henrissat B."/>
            <person name="Kuo A."/>
            <person name="Liang C."/>
            <person name="Lipzen A."/>
            <person name="Lutzoni F."/>
            <person name="Magnuson J."/>
            <person name="Mondo S."/>
            <person name="Nolan M."/>
            <person name="Ohm R."/>
            <person name="Pangilinan J."/>
            <person name="Park H.-J."/>
            <person name="Ramirez L."/>
            <person name="Alfaro M."/>
            <person name="Sun H."/>
            <person name="Tritt A."/>
            <person name="Yoshinaga Y."/>
            <person name="Zwiers L.-H."/>
            <person name="Turgeon B."/>
            <person name="Goodwin S."/>
            <person name="Spatafora J."/>
            <person name="Crous P."/>
            <person name="Grigoriev I."/>
        </authorList>
    </citation>
    <scope>NUCLEOTIDE SEQUENCE</scope>
    <source>
        <strain evidence="2">CBS 122368</strain>
    </source>
</reference>
<keyword evidence="3" id="KW-1185">Reference proteome</keyword>
<dbReference type="Proteomes" id="UP000800094">
    <property type="component" value="Unassembled WGS sequence"/>
</dbReference>
<sequence length="195" mass="21687">MGDAAIAHLSQTPWCAALIDSPEWTPTRTASRVPKPTTEDSFFAETLGTSRTIRSCLTLRPVKEEEDGDMVFKEVRTIMELGDGLNGYPRMAHGGFVATMLDEVMGVLLTLNIEAKNQRRLEVGRMGPDEGMNCFTAYLNTSYKKPVPTPGVVLCTAKFDRRERNKIYIRTTIEDGQGTVYTVGEGMFIEVKTKI</sequence>